<feature type="active site" description="Charge relay system" evidence="6 7">
    <location>
        <position position="566"/>
    </location>
</feature>
<dbReference type="Pfam" id="PF00082">
    <property type="entry name" value="Peptidase_S8"/>
    <property type="match status" value="1"/>
</dbReference>
<evidence type="ECO:0000313" key="15">
    <source>
        <dbReference type="Proteomes" id="UP000541444"/>
    </source>
</evidence>
<feature type="compositionally biased region" description="Basic and acidic residues" evidence="8">
    <location>
        <begin position="213"/>
        <end position="225"/>
    </location>
</feature>
<dbReference type="EMBL" id="JACGCM010001586">
    <property type="protein sequence ID" value="KAF6153100.1"/>
    <property type="molecule type" value="Genomic_DNA"/>
</dbReference>
<organism evidence="14 15">
    <name type="scientific">Kingdonia uniflora</name>
    <dbReference type="NCBI Taxonomy" id="39325"/>
    <lineage>
        <taxon>Eukaryota</taxon>
        <taxon>Viridiplantae</taxon>
        <taxon>Streptophyta</taxon>
        <taxon>Embryophyta</taxon>
        <taxon>Tracheophyta</taxon>
        <taxon>Spermatophyta</taxon>
        <taxon>Magnoliopsida</taxon>
        <taxon>Ranunculales</taxon>
        <taxon>Circaeasteraceae</taxon>
        <taxon>Kingdonia</taxon>
    </lineage>
</organism>
<sequence length="775" mass="82795">MKMMKFYLLSSLLLVFPLLALCDDRQVYIVYMGEHSGDKTHQEIEDNHHSYLVSVKSSEEEARSSIVYSYKNSINGFAALLTADEAAILSQRNGVLRTFPSHNKYSLDTTGSWKFLGLEEGIGNGRKVGKSRGSEILHKAKYGKDVIVGLLDSGIWPESQSFHDQGLGPVPERWKGICEEGDSFDSSHCNNKLIGGRFYVKGYETDGALNRSNDYRSPRDKDGHGTHTSSTAGGRSVHNVGALGGFAHGSASGGAPLVRLAMYKVCWPVHGVTLQDGDTCYGADMLAAIDDAIGDGVDVISMSIGGGDVPFSQDVVAIATLHATKRNIVVACSAGNDGPTPSTVANTSPWILTVGASSTNRDAPAPVELGNNMKIKGESITPSKLKNHFYPLVYGGDVASPHVNSTPGQCLPGSLSLEKTKDKVVLCFRGEGTRVKKGAEVKRAGGAGMILANAATSGSEIIVDAHVLPATAVSNDDGTMILNYIQSAKNPTVKLSPGKTVFDDKPAPYMAGFSSTGPNPVYPNIIKPDITAPGINILAAWSRASSPTGLDADKRRVKYSFESGTSMSCPHIAGIVALVKAIHPTWTSAAIRSAIMTTATTKNSIGKLILTASGKEANPFNYGAGHVRPSKAYDPGLVYDATYTDYLLQLCDNGDGQVDPNFKCPEIPPTTSDLNYPSLSISNLNGSVTVKRTVTNVGGNGKAVYFANIDQQPEGFIFEIHPKILRFSHVGDKKRFMVTVKKERKTTAGEYSFGWYSWTDGIHVVRSPIAVSSSV</sequence>
<feature type="domain" description="Inhibitor I9" evidence="12">
    <location>
        <begin position="27"/>
        <end position="102"/>
    </location>
</feature>
<dbReference type="Gene3D" id="2.60.40.2310">
    <property type="match status" value="1"/>
</dbReference>
<evidence type="ECO:0000256" key="6">
    <source>
        <dbReference type="PIRSR" id="PIRSR615500-1"/>
    </source>
</evidence>
<feature type="chain" id="PRO_5029562444" description="Subtilisin-like protease SBT5.6" evidence="9">
    <location>
        <begin position="23"/>
        <end position="775"/>
    </location>
</feature>
<keyword evidence="4 7" id="KW-0378">Hydrolase</keyword>
<dbReference type="CDD" id="cd04852">
    <property type="entry name" value="Peptidases_S8_3"/>
    <property type="match status" value="1"/>
</dbReference>
<dbReference type="InterPro" id="IPR036852">
    <property type="entry name" value="Peptidase_S8/S53_dom_sf"/>
</dbReference>
<dbReference type="PROSITE" id="PS51892">
    <property type="entry name" value="SUBTILASE"/>
    <property type="match status" value="1"/>
</dbReference>
<dbReference type="CDD" id="cd02120">
    <property type="entry name" value="PA_subtilisin_like"/>
    <property type="match status" value="1"/>
</dbReference>
<dbReference type="InterPro" id="IPR045051">
    <property type="entry name" value="SBT"/>
</dbReference>
<evidence type="ECO:0000256" key="5">
    <source>
        <dbReference type="ARBA" id="ARBA00022825"/>
    </source>
</evidence>
<keyword evidence="15" id="KW-1185">Reference proteome</keyword>
<keyword evidence="3 9" id="KW-0732">Signal</keyword>
<proteinExistence type="inferred from homology"/>
<feature type="domain" description="Subtilisin-like protease fibronectin type-III" evidence="13">
    <location>
        <begin position="673"/>
        <end position="771"/>
    </location>
</feature>
<comment type="similarity">
    <text evidence="1 7">Belongs to the peptidase S8 family.</text>
</comment>
<feature type="active site" description="Charge relay system" evidence="6 7">
    <location>
        <position position="152"/>
    </location>
</feature>
<dbReference type="Proteomes" id="UP000541444">
    <property type="component" value="Unassembled WGS sequence"/>
</dbReference>
<evidence type="ECO:0000259" key="13">
    <source>
        <dbReference type="Pfam" id="PF17766"/>
    </source>
</evidence>
<keyword evidence="5 7" id="KW-0720">Serine protease</keyword>
<dbReference type="InterPro" id="IPR003137">
    <property type="entry name" value="PA_domain"/>
</dbReference>
<protein>
    <recommendedName>
        <fullName evidence="16">Subtilisin-like protease SBT5.6</fullName>
    </recommendedName>
</protein>
<evidence type="ECO:0000256" key="2">
    <source>
        <dbReference type="ARBA" id="ARBA00022670"/>
    </source>
</evidence>
<feature type="domain" description="Peptidase S8/S53" evidence="10">
    <location>
        <begin position="143"/>
        <end position="625"/>
    </location>
</feature>
<dbReference type="InterPro" id="IPR015500">
    <property type="entry name" value="Peptidase_S8_subtilisin-rel"/>
</dbReference>
<dbReference type="GO" id="GO:0004252">
    <property type="term" value="F:serine-type endopeptidase activity"/>
    <property type="evidence" value="ECO:0007669"/>
    <property type="project" value="UniProtKB-UniRule"/>
</dbReference>
<evidence type="ECO:0000256" key="1">
    <source>
        <dbReference type="ARBA" id="ARBA00011073"/>
    </source>
</evidence>
<dbReference type="AlphaFoldDB" id="A0A7J7ME81"/>
<dbReference type="InterPro" id="IPR041469">
    <property type="entry name" value="Subtilisin-like_FN3"/>
</dbReference>
<dbReference type="GO" id="GO:0006508">
    <property type="term" value="P:proteolysis"/>
    <property type="evidence" value="ECO:0007669"/>
    <property type="project" value="UniProtKB-KW"/>
</dbReference>
<dbReference type="Gene3D" id="3.30.70.80">
    <property type="entry name" value="Peptidase S8 propeptide/proteinase inhibitor I9"/>
    <property type="match status" value="1"/>
</dbReference>
<evidence type="ECO:0000256" key="8">
    <source>
        <dbReference type="SAM" id="MobiDB-lite"/>
    </source>
</evidence>
<evidence type="ECO:0000259" key="11">
    <source>
        <dbReference type="Pfam" id="PF02225"/>
    </source>
</evidence>
<dbReference type="FunFam" id="3.40.50.200:FF:000006">
    <property type="entry name" value="Subtilisin-like protease SBT1.5"/>
    <property type="match status" value="1"/>
</dbReference>
<dbReference type="PROSITE" id="PS00138">
    <property type="entry name" value="SUBTILASE_SER"/>
    <property type="match status" value="1"/>
</dbReference>
<dbReference type="PANTHER" id="PTHR10795">
    <property type="entry name" value="PROPROTEIN CONVERTASE SUBTILISIN/KEXIN"/>
    <property type="match status" value="1"/>
</dbReference>
<dbReference type="InterPro" id="IPR034197">
    <property type="entry name" value="Peptidases_S8_3"/>
</dbReference>
<name>A0A7J7ME81_9MAGN</name>
<evidence type="ECO:0000259" key="10">
    <source>
        <dbReference type="Pfam" id="PF00082"/>
    </source>
</evidence>
<evidence type="ECO:0000256" key="9">
    <source>
        <dbReference type="SAM" id="SignalP"/>
    </source>
</evidence>
<comment type="caution">
    <text evidence="14">The sequence shown here is derived from an EMBL/GenBank/DDBJ whole genome shotgun (WGS) entry which is preliminary data.</text>
</comment>
<feature type="domain" description="PA" evidence="11">
    <location>
        <begin position="390"/>
        <end position="480"/>
    </location>
</feature>
<dbReference type="Gene3D" id="3.50.30.30">
    <property type="match status" value="1"/>
</dbReference>
<accession>A0A7J7ME81</accession>
<feature type="active site" description="Charge relay system" evidence="6 7">
    <location>
        <position position="224"/>
    </location>
</feature>
<dbReference type="InterPro" id="IPR000209">
    <property type="entry name" value="Peptidase_S8/S53_dom"/>
</dbReference>
<gene>
    <name evidence="14" type="ORF">GIB67_034822</name>
</gene>
<feature type="region of interest" description="Disordered" evidence="8">
    <location>
        <begin position="210"/>
        <end position="236"/>
    </location>
</feature>
<evidence type="ECO:0000313" key="14">
    <source>
        <dbReference type="EMBL" id="KAF6153100.1"/>
    </source>
</evidence>
<dbReference type="PRINTS" id="PR00723">
    <property type="entry name" value="SUBTILISIN"/>
</dbReference>
<dbReference type="Gene3D" id="3.40.50.200">
    <property type="entry name" value="Peptidase S8/S53 domain"/>
    <property type="match status" value="1"/>
</dbReference>
<dbReference type="InterPro" id="IPR010259">
    <property type="entry name" value="S8pro/Inhibitor_I9"/>
</dbReference>
<dbReference type="Pfam" id="PF02225">
    <property type="entry name" value="PA"/>
    <property type="match status" value="1"/>
</dbReference>
<evidence type="ECO:0000256" key="3">
    <source>
        <dbReference type="ARBA" id="ARBA00022729"/>
    </source>
</evidence>
<evidence type="ECO:0008006" key="16">
    <source>
        <dbReference type="Google" id="ProtNLM"/>
    </source>
</evidence>
<dbReference type="InterPro" id="IPR023828">
    <property type="entry name" value="Peptidase_S8_Ser-AS"/>
</dbReference>
<dbReference type="FunFam" id="3.50.30.30:FF:000005">
    <property type="entry name" value="subtilisin-like protease SBT1.5"/>
    <property type="match status" value="1"/>
</dbReference>
<feature type="signal peptide" evidence="9">
    <location>
        <begin position="1"/>
        <end position="22"/>
    </location>
</feature>
<dbReference type="InterPro" id="IPR037045">
    <property type="entry name" value="S8pro/Inhibitor_I9_sf"/>
</dbReference>
<dbReference type="SUPFAM" id="SSF52743">
    <property type="entry name" value="Subtilisin-like"/>
    <property type="match status" value="1"/>
</dbReference>
<evidence type="ECO:0000259" key="12">
    <source>
        <dbReference type="Pfam" id="PF05922"/>
    </source>
</evidence>
<dbReference type="OrthoDB" id="206201at2759"/>
<reference evidence="14 15" key="1">
    <citation type="journal article" date="2020" name="IScience">
        <title>Genome Sequencing of the Endangered Kingdonia uniflora (Circaeasteraceae, Ranunculales) Reveals Potential Mechanisms of Evolutionary Specialization.</title>
        <authorList>
            <person name="Sun Y."/>
            <person name="Deng T."/>
            <person name="Zhang A."/>
            <person name="Moore M.J."/>
            <person name="Landis J.B."/>
            <person name="Lin N."/>
            <person name="Zhang H."/>
            <person name="Zhang X."/>
            <person name="Huang J."/>
            <person name="Zhang X."/>
            <person name="Sun H."/>
            <person name="Wang H."/>
        </authorList>
    </citation>
    <scope>NUCLEOTIDE SEQUENCE [LARGE SCALE GENOMIC DNA]</scope>
    <source>
        <strain evidence="14">TB1705</strain>
        <tissue evidence="14">Leaf</tissue>
    </source>
</reference>
<dbReference type="FunFam" id="3.30.70.80:FF:000002">
    <property type="entry name" value="Subtilisin-like protease SBT5.3"/>
    <property type="match status" value="1"/>
</dbReference>
<dbReference type="Pfam" id="PF05922">
    <property type="entry name" value="Inhibitor_I9"/>
    <property type="match status" value="1"/>
</dbReference>
<keyword evidence="2 7" id="KW-0645">Protease</keyword>
<evidence type="ECO:0000256" key="4">
    <source>
        <dbReference type="ARBA" id="ARBA00022801"/>
    </source>
</evidence>
<dbReference type="Pfam" id="PF17766">
    <property type="entry name" value="fn3_6"/>
    <property type="match status" value="1"/>
</dbReference>
<evidence type="ECO:0000256" key="7">
    <source>
        <dbReference type="PROSITE-ProRule" id="PRU01240"/>
    </source>
</evidence>